<feature type="transmembrane region" description="Helical" evidence="8">
    <location>
        <begin position="305"/>
        <end position="325"/>
    </location>
</feature>
<keyword evidence="2" id="KW-1003">Cell membrane</keyword>
<feature type="transmembrane region" description="Helical" evidence="8">
    <location>
        <begin position="114"/>
        <end position="131"/>
    </location>
</feature>
<dbReference type="CDD" id="cd06853">
    <property type="entry name" value="GT_WecA_like"/>
    <property type="match status" value="1"/>
</dbReference>
<name>A0A398D237_9BACT</name>
<evidence type="ECO:0000256" key="4">
    <source>
        <dbReference type="ARBA" id="ARBA00022692"/>
    </source>
</evidence>
<dbReference type="Proteomes" id="UP000266489">
    <property type="component" value="Unassembled WGS sequence"/>
</dbReference>
<accession>A0A398DK68</accession>
<gene>
    <name evidence="10" type="ORF">SMC5_04740</name>
    <name evidence="9" type="ORF">SMC6_02685</name>
</gene>
<evidence type="ECO:0000256" key="6">
    <source>
        <dbReference type="ARBA" id="ARBA00023136"/>
    </source>
</evidence>
<dbReference type="GO" id="GO:0071555">
    <property type="term" value="P:cell wall organization"/>
    <property type="evidence" value="ECO:0007669"/>
    <property type="project" value="TreeGrafter"/>
</dbReference>
<sequence length="326" mass="34989">MHLVITQAQLWSFLVALALSLVLTPVFIKLGLRLGITDKPAANAEANIDGQRRRVNRKVTPRTGGIAIVIAFIVSVFFFNSLTMQLKGILVGGGIVFIGMLLDDMFDIPALLKLLIQSVAAIVVIAFGVRVTALTNFLHGGFFQLGIAGILLTYFWIVGITNALNLIDGLDGLAGGVAALILLAMFFFAAFKGMAVMGAILVALLGAVLGFLVFNYNPAKVFLGDAGSEFLGFMIASLSVYGALKLPTTVMLIVAVFALGIPIAETVSSIFRRAARHQSPMKGDNGHFHYLLLFRGWSQRRITTLYYLVTFVLCSIGLAIALLGVH</sequence>
<reference evidence="11 12" key="1">
    <citation type="submission" date="2018-09" db="EMBL/GenBank/DDBJ databases">
        <title>Discovery and Ecogenomic Context for Candidatus Cryosericales, a Global Caldiserica Order Active in Thawing Permafrost.</title>
        <authorList>
            <person name="Martinez M.A."/>
            <person name="Woodcroft B.J."/>
            <person name="Ignacio Espinoza J.C."/>
            <person name="Zayed A."/>
            <person name="Singleton C.M."/>
            <person name="Boyd J."/>
            <person name="Li Y.-F."/>
            <person name="Purvine S."/>
            <person name="Maughan H."/>
            <person name="Hodgkins S.B."/>
            <person name="Anderson D."/>
            <person name="Sederholm M."/>
            <person name="Temperton B."/>
            <person name="Saleska S.R."/>
            <person name="Tyson G.W."/>
            <person name="Rich V.I."/>
        </authorList>
    </citation>
    <scope>NUCLEOTIDE SEQUENCE [LARGE SCALE GENOMIC DNA]</scope>
    <source>
        <strain evidence="10 12">SMC5</strain>
        <strain evidence="9 11">SMC6</strain>
    </source>
</reference>
<dbReference type="GO" id="GO:0044038">
    <property type="term" value="P:cell wall macromolecule biosynthetic process"/>
    <property type="evidence" value="ECO:0007669"/>
    <property type="project" value="TreeGrafter"/>
</dbReference>
<keyword evidence="3 9" id="KW-0808">Transferase</keyword>
<feature type="transmembrane region" description="Helical" evidence="8">
    <location>
        <begin position="59"/>
        <end position="79"/>
    </location>
</feature>
<dbReference type="PANTHER" id="PTHR22926">
    <property type="entry name" value="PHOSPHO-N-ACETYLMURAMOYL-PENTAPEPTIDE-TRANSFERASE"/>
    <property type="match status" value="1"/>
</dbReference>
<dbReference type="PANTHER" id="PTHR22926:SF3">
    <property type="entry name" value="UNDECAPRENYL-PHOSPHATE ALPHA-N-ACETYLGLUCOSAMINYL 1-PHOSPHATE TRANSFERASE"/>
    <property type="match status" value="1"/>
</dbReference>
<dbReference type="GO" id="GO:0009103">
    <property type="term" value="P:lipopolysaccharide biosynthetic process"/>
    <property type="evidence" value="ECO:0007669"/>
    <property type="project" value="TreeGrafter"/>
</dbReference>
<proteinExistence type="predicted"/>
<dbReference type="EMBL" id="QXIT01000047">
    <property type="protein sequence ID" value="RIE09556.1"/>
    <property type="molecule type" value="Genomic_DNA"/>
</dbReference>
<dbReference type="Pfam" id="PF00953">
    <property type="entry name" value="Glycos_transf_4"/>
    <property type="match status" value="1"/>
</dbReference>
<evidence type="ECO:0000256" key="7">
    <source>
        <dbReference type="PIRSR" id="PIRSR600715-1"/>
    </source>
</evidence>
<dbReference type="OrthoDB" id="9805475at2"/>
<feature type="transmembrane region" description="Helical" evidence="8">
    <location>
        <begin position="137"/>
        <end position="158"/>
    </location>
</feature>
<evidence type="ECO:0000256" key="3">
    <source>
        <dbReference type="ARBA" id="ARBA00022679"/>
    </source>
</evidence>
<comment type="subcellular location">
    <subcellularLocation>
        <location evidence="1">Cell membrane</location>
        <topology evidence="1">Multi-pass membrane protein</topology>
    </subcellularLocation>
</comment>
<feature type="transmembrane region" description="Helical" evidence="8">
    <location>
        <begin position="195"/>
        <end position="214"/>
    </location>
</feature>
<keyword evidence="7" id="KW-0460">Magnesium</keyword>
<dbReference type="PROSITE" id="PS01348">
    <property type="entry name" value="MRAY_2"/>
    <property type="match status" value="1"/>
</dbReference>
<evidence type="ECO:0000256" key="1">
    <source>
        <dbReference type="ARBA" id="ARBA00004651"/>
    </source>
</evidence>
<dbReference type="GO" id="GO:0046872">
    <property type="term" value="F:metal ion binding"/>
    <property type="evidence" value="ECO:0007669"/>
    <property type="project" value="UniProtKB-KW"/>
</dbReference>
<evidence type="ECO:0000256" key="2">
    <source>
        <dbReference type="ARBA" id="ARBA00022475"/>
    </source>
</evidence>
<dbReference type="InterPro" id="IPR018480">
    <property type="entry name" value="PNAcMuramoyl-5peptid_Trfase_CS"/>
</dbReference>
<evidence type="ECO:0000313" key="10">
    <source>
        <dbReference type="EMBL" id="RIE11351.1"/>
    </source>
</evidence>
<accession>A0A398D237</accession>
<organism evidence="9 11">
    <name type="scientific">Candidatus Cryosericum odellii</name>
    <dbReference type="NCBI Taxonomy" id="2290917"/>
    <lineage>
        <taxon>Bacteria</taxon>
        <taxon>Pseudomonadati</taxon>
        <taxon>Caldisericota/Cryosericota group</taxon>
        <taxon>Candidatus Cryosericota</taxon>
        <taxon>Candidatus Cryosericia</taxon>
        <taxon>Candidatus Cryosericales</taxon>
        <taxon>Candidatus Cryosericaceae</taxon>
        <taxon>Candidatus Cryosericum</taxon>
    </lineage>
</organism>
<evidence type="ECO:0000256" key="8">
    <source>
        <dbReference type="SAM" id="Phobius"/>
    </source>
</evidence>
<feature type="transmembrane region" description="Helical" evidence="8">
    <location>
        <begin position="12"/>
        <end position="32"/>
    </location>
</feature>
<dbReference type="GO" id="GO:0016780">
    <property type="term" value="F:phosphotransferase activity, for other substituted phosphate groups"/>
    <property type="evidence" value="ECO:0007669"/>
    <property type="project" value="InterPro"/>
</dbReference>
<feature type="transmembrane region" description="Helical" evidence="8">
    <location>
        <begin position="250"/>
        <end position="271"/>
    </location>
</feature>
<feature type="transmembrane region" description="Helical" evidence="8">
    <location>
        <begin position="170"/>
        <end position="189"/>
    </location>
</feature>
<evidence type="ECO:0000256" key="5">
    <source>
        <dbReference type="ARBA" id="ARBA00022989"/>
    </source>
</evidence>
<keyword evidence="5 8" id="KW-1133">Transmembrane helix</keyword>
<comment type="cofactor">
    <cofactor evidence="7">
        <name>Mg(2+)</name>
        <dbReference type="ChEBI" id="CHEBI:18420"/>
    </cofactor>
</comment>
<feature type="binding site" evidence="7">
    <location>
        <position position="225"/>
    </location>
    <ligand>
        <name>Mg(2+)</name>
        <dbReference type="ChEBI" id="CHEBI:18420"/>
    </ligand>
</feature>
<evidence type="ECO:0000313" key="11">
    <source>
        <dbReference type="Proteomes" id="UP000266260"/>
    </source>
</evidence>
<dbReference type="Proteomes" id="UP000266260">
    <property type="component" value="Unassembled WGS sequence"/>
</dbReference>
<feature type="binding site" evidence="7">
    <location>
        <position position="165"/>
    </location>
    <ligand>
        <name>Mg(2+)</name>
        <dbReference type="ChEBI" id="CHEBI:18420"/>
    </ligand>
</feature>
<evidence type="ECO:0000313" key="12">
    <source>
        <dbReference type="Proteomes" id="UP000266489"/>
    </source>
</evidence>
<protein>
    <submittedName>
        <fullName evidence="9">Undecaprenyl/decaprenyl-phosphate alpha-N-acetylglucosaminyl 1-phosphate transferase</fullName>
    </submittedName>
</protein>
<dbReference type="EMBL" id="QXIU01000114">
    <property type="protein sequence ID" value="RIE11351.1"/>
    <property type="molecule type" value="Genomic_DNA"/>
</dbReference>
<comment type="caution">
    <text evidence="9">The sequence shown here is derived from an EMBL/GenBank/DDBJ whole genome shotgun (WGS) entry which is preliminary data.</text>
</comment>
<keyword evidence="4 8" id="KW-0812">Transmembrane</keyword>
<evidence type="ECO:0000313" key="9">
    <source>
        <dbReference type="EMBL" id="RIE09556.1"/>
    </source>
</evidence>
<dbReference type="RefSeq" id="WP_119119808.1">
    <property type="nucleotide sequence ID" value="NZ_QXIT01000047.1"/>
</dbReference>
<keyword evidence="7" id="KW-0479">Metal-binding</keyword>
<keyword evidence="11" id="KW-1185">Reference proteome</keyword>
<dbReference type="GO" id="GO:0005886">
    <property type="term" value="C:plasma membrane"/>
    <property type="evidence" value="ECO:0007669"/>
    <property type="project" value="UniProtKB-SubCell"/>
</dbReference>
<dbReference type="InterPro" id="IPR000715">
    <property type="entry name" value="Glycosyl_transferase_4"/>
</dbReference>
<keyword evidence="6 8" id="KW-0472">Membrane</keyword>
<dbReference type="AlphaFoldDB" id="A0A398D237"/>